<dbReference type="InterPro" id="IPR044661">
    <property type="entry name" value="MED15a/b/c-like"/>
</dbReference>
<keyword evidence="3" id="KW-1133">Transmembrane helix</keyword>
<comment type="subcellular location">
    <subcellularLocation>
        <location evidence="1">Nucleus</location>
    </subcellularLocation>
</comment>
<keyword evidence="2" id="KW-0539">Nucleus</keyword>
<organism evidence="5 6">
    <name type="scientific">Arachis hypogaea</name>
    <name type="common">Peanut</name>
    <dbReference type="NCBI Taxonomy" id="3818"/>
    <lineage>
        <taxon>Eukaryota</taxon>
        <taxon>Viridiplantae</taxon>
        <taxon>Streptophyta</taxon>
        <taxon>Embryophyta</taxon>
        <taxon>Tracheophyta</taxon>
        <taxon>Spermatophyta</taxon>
        <taxon>Magnoliopsida</taxon>
        <taxon>eudicotyledons</taxon>
        <taxon>Gunneridae</taxon>
        <taxon>Pentapetalae</taxon>
        <taxon>rosids</taxon>
        <taxon>fabids</taxon>
        <taxon>Fabales</taxon>
        <taxon>Fabaceae</taxon>
        <taxon>Papilionoideae</taxon>
        <taxon>50 kb inversion clade</taxon>
        <taxon>dalbergioids sensu lato</taxon>
        <taxon>Dalbergieae</taxon>
        <taxon>Pterocarpus clade</taxon>
        <taxon>Arachis</taxon>
    </lineage>
</organism>
<dbReference type="InterPro" id="IPR036529">
    <property type="entry name" value="KIX_dom_sf"/>
</dbReference>
<proteinExistence type="predicted"/>
<keyword evidence="6" id="KW-1185">Reference proteome</keyword>
<dbReference type="Pfam" id="PF16987">
    <property type="entry name" value="KIX_2"/>
    <property type="match status" value="2"/>
</dbReference>
<dbReference type="GO" id="GO:0003713">
    <property type="term" value="F:transcription coactivator activity"/>
    <property type="evidence" value="ECO:0007669"/>
    <property type="project" value="InterPro"/>
</dbReference>
<dbReference type="GO" id="GO:0005634">
    <property type="term" value="C:nucleus"/>
    <property type="evidence" value="ECO:0007669"/>
    <property type="project" value="UniProtKB-SubCell"/>
</dbReference>
<keyword evidence="3" id="KW-0472">Membrane</keyword>
<accession>A0A444XCL7</accession>
<comment type="caution">
    <text evidence="5">The sequence shown here is derived from an EMBL/GenBank/DDBJ whole genome shotgun (WGS) entry which is preliminary data.</text>
</comment>
<dbReference type="InterPro" id="IPR036546">
    <property type="entry name" value="MED15_KIX"/>
</dbReference>
<feature type="domain" description="Mediator complex subunit 15 KIX" evidence="4">
    <location>
        <begin position="163"/>
        <end position="217"/>
    </location>
</feature>
<protein>
    <recommendedName>
        <fullName evidence="4">Mediator complex subunit 15 KIX domain-containing protein</fullName>
    </recommendedName>
</protein>
<feature type="transmembrane region" description="Helical" evidence="3">
    <location>
        <begin position="219"/>
        <end position="238"/>
    </location>
</feature>
<dbReference type="Gene3D" id="1.10.246.20">
    <property type="entry name" value="Coactivator CBP, KIX domain"/>
    <property type="match status" value="2"/>
</dbReference>
<evidence type="ECO:0000256" key="3">
    <source>
        <dbReference type="SAM" id="Phobius"/>
    </source>
</evidence>
<feature type="domain" description="Mediator complex subunit 15 KIX" evidence="4">
    <location>
        <begin position="88"/>
        <end position="162"/>
    </location>
</feature>
<reference evidence="5 6" key="1">
    <citation type="submission" date="2019-01" db="EMBL/GenBank/DDBJ databases">
        <title>Sequencing of cultivated peanut Arachis hypogaea provides insights into genome evolution and oil improvement.</title>
        <authorList>
            <person name="Chen X."/>
        </authorList>
    </citation>
    <scope>NUCLEOTIDE SEQUENCE [LARGE SCALE GENOMIC DNA]</scope>
    <source>
        <strain evidence="6">cv. Fuhuasheng</strain>
        <tissue evidence="5">Leaves</tissue>
    </source>
</reference>
<dbReference type="EMBL" id="SDMP01000019">
    <property type="protein sequence ID" value="RYQ87474.1"/>
    <property type="molecule type" value="Genomic_DNA"/>
</dbReference>
<dbReference type="GO" id="GO:0031490">
    <property type="term" value="F:chromatin DNA binding"/>
    <property type="evidence" value="ECO:0007669"/>
    <property type="project" value="InterPro"/>
</dbReference>
<dbReference type="Proteomes" id="UP000289738">
    <property type="component" value="Chromosome B09"/>
</dbReference>
<dbReference type="PANTHER" id="PTHR33137:SF4">
    <property type="entry name" value="MEDIATOR OF RNA POLYMERASE II TRANSCRIPTION SUBUNIT 15A-RELATED"/>
    <property type="match status" value="1"/>
</dbReference>
<name>A0A444XCL7_ARAHY</name>
<gene>
    <name evidence="5" type="ORF">Ahy_B09g094990</name>
</gene>
<dbReference type="STRING" id="3818.A0A444XCL7"/>
<evidence type="ECO:0000256" key="2">
    <source>
        <dbReference type="ARBA" id="ARBA00023242"/>
    </source>
</evidence>
<evidence type="ECO:0000259" key="4">
    <source>
        <dbReference type="Pfam" id="PF16987"/>
    </source>
</evidence>
<keyword evidence="3" id="KW-0812">Transmembrane</keyword>
<dbReference type="PANTHER" id="PTHR33137">
    <property type="entry name" value="MEDIATOR OF RNA POLYMERASE II TRANSCRIPTION SUBUNIT 15A-RELATED"/>
    <property type="match status" value="1"/>
</dbReference>
<dbReference type="AlphaFoldDB" id="A0A444XCL7"/>
<sequence length="281" mass="33354">MMRRCWLKGFPLSLGKSWEQSLSFIKKKKLNVDQHTKYLCSKHDNMAAFVTREGGTRHCDRGTEDIVLVPYFSLRSNSSIITAVMDTSNWRDELQPAFRQRFFNNILHNLQLGHPPESFDEILEFHKIAHSIEQKSYAGATSQAEYVMQIARKMLLLEKAREREWRDYFCPDSRQRIVYKIMKLLKRHLDVTDPEGSQELWRIAERLEEKIFSKADTEVYLLIMMASVASFHMWIIYVKLQTRIWMMEGLIGCDIPLFQTDYLRKITIKMHKMENTPRRSH</sequence>
<evidence type="ECO:0000256" key="1">
    <source>
        <dbReference type="ARBA" id="ARBA00004123"/>
    </source>
</evidence>
<evidence type="ECO:0000313" key="5">
    <source>
        <dbReference type="EMBL" id="RYQ87474.1"/>
    </source>
</evidence>
<evidence type="ECO:0000313" key="6">
    <source>
        <dbReference type="Proteomes" id="UP000289738"/>
    </source>
</evidence>